<evidence type="ECO:0000313" key="2">
    <source>
        <dbReference type="Proteomes" id="UP000275571"/>
    </source>
</evidence>
<organism evidence="1 2">
    <name type="scientific">Borrelia turcica IST7</name>
    <dbReference type="NCBI Taxonomy" id="1104446"/>
    <lineage>
        <taxon>Bacteria</taxon>
        <taxon>Pseudomonadati</taxon>
        <taxon>Spirochaetota</taxon>
        <taxon>Spirochaetia</taxon>
        <taxon>Spirochaetales</taxon>
        <taxon>Borreliaceae</taxon>
        <taxon>Borrelia</taxon>
    </lineage>
</organism>
<keyword evidence="1" id="KW-0614">Plasmid</keyword>
<accession>A0A386PPR1</accession>
<proteinExistence type="predicted"/>
<name>A0A386PPR1_9SPIR</name>
<sequence length="253" mass="29462">MNINHNSTYDIPEALRNTQLAKIIDNEIEYKKLILNEIKEITNNFSSNNIKSHLKIRFIAKFLAKIFKVYHLDKNLTSDIVNGIDSVLLSREHIGTDNSFNLLFASYLYTNVELTTNKEQAGEIVIKLLNNIKSPFRRYIVHNKLDKVVGNEKVFKFKKIVIIHSKGKFNLMFNYMPLNYTSSIYEFIKSLIPVGRVVRIKDRDNQVIMSNSAQETQEKQFLHKLKEQMKQPASYSHTDELEDTSTDIILTCR</sequence>
<dbReference type="AlphaFoldDB" id="A0A386PPR1"/>
<protein>
    <submittedName>
        <fullName evidence="1">Uncharacterized protein</fullName>
    </submittedName>
</protein>
<dbReference type="KEGG" id="btur:DB313_05610"/>
<dbReference type="RefSeq" id="WP_120104896.1">
    <property type="nucleotide sequence ID" value="NZ_CP028888.1"/>
</dbReference>
<dbReference type="Pfam" id="PF05246">
    <property type="entry name" value="DUF735"/>
    <property type="match status" value="1"/>
</dbReference>
<dbReference type="EMBL" id="CP028888">
    <property type="protein sequence ID" value="AYE36975.1"/>
    <property type="molecule type" value="Genomic_DNA"/>
</dbReference>
<dbReference type="InterPro" id="IPR007910">
    <property type="entry name" value="DUF735"/>
</dbReference>
<gene>
    <name evidence="1" type="ORF">DB313_05610</name>
</gene>
<keyword evidence="2" id="KW-1185">Reference proteome</keyword>
<evidence type="ECO:0000313" key="1">
    <source>
        <dbReference type="EMBL" id="AYE36975.1"/>
    </source>
</evidence>
<geneLocation type="plasmid" evidence="1 2">
    <name>cp33</name>
</geneLocation>
<dbReference type="Proteomes" id="UP000275571">
    <property type="component" value="Plasmid cp33"/>
</dbReference>
<reference evidence="1 2" key="1">
    <citation type="journal article" date="2018" name="Infect. Genet. Evol.">
        <title>Genome-wide analysis of Borrelia turcica and 'Candidatus Borrelia tachyglossi' shows relapsing fever-like genomes with unique genomic links to Lyme disease Borrelia.</title>
        <authorList>
            <person name="Gofton A.W."/>
            <person name="Margos G."/>
            <person name="Fingerle V."/>
            <person name="Hepner S."/>
            <person name="Loh S.M."/>
            <person name="Ryan U."/>
            <person name="Irwin P."/>
            <person name="Oskam C.L."/>
        </authorList>
    </citation>
    <scope>NUCLEOTIDE SEQUENCE [LARGE SCALE GENOMIC DNA]</scope>
    <source>
        <strain evidence="1 2">IST7</strain>
        <plasmid evidence="1">cp33</plasmid>
    </source>
</reference>